<protein>
    <submittedName>
        <fullName evidence="2">Uncharacterized protein</fullName>
    </submittedName>
</protein>
<feature type="transmembrane region" description="Helical" evidence="1">
    <location>
        <begin position="12"/>
        <end position="39"/>
    </location>
</feature>
<evidence type="ECO:0000256" key="1">
    <source>
        <dbReference type="SAM" id="Phobius"/>
    </source>
</evidence>
<evidence type="ECO:0000313" key="3">
    <source>
        <dbReference type="Proteomes" id="UP000238007"/>
    </source>
</evidence>
<dbReference type="Proteomes" id="UP000238007">
    <property type="component" value="Unassembled WGS sequence"/>
</dbReference>
<keyword evidence="1" id="KW-0812">Transmembrane</keyword>
<comment type="caution">
    <text evidence="2">The sequence shown here is derived from an EMBL/GenBank/DDBJ whole genome shotgun (WGS) entry which is preliminary data.</text>
</comment>
<organism evidence="2 3">
    <name type="scientific">Yoonia maritima</name>
    <dbReference type="NCBI Taxonomy" id="1435347"/>
    <lineage>
        <taxon>Bacteria</taxon>
        <taxon>Pseudomonadati</taxon>
        <taxon>Pseudomonadota</taxon>
        <taxon>Alphaproteobacteria</taxon>
        <taxon>Rhodobacterales</taxon>
        <taxon>Paracoccaceae</taxon>
        <taxon>Yoonia</taxon>
    </lineage>
</organism>
<keyword evidence="3" id="KW-1185">Reference proteome</keyword>
<gene>
    <name evidence="2" type="ORF">CLV80_10497</name>
</gene>
<dbReference type="EMBL" id="PVTP01000004">
    <property type="protein sequence ID" value="PRY78134.1"/>
    <property type="molecule type" value="Genomic_DNA"/>
</dbReference>
<feature type="transmembrane region" description="Helical" evidence="1">
    <location>
        <begin position="59"/>
        <end position="82"/>
    </location>
</feature>
<keyword evidence="1" id="KW-0472">Membrane</keyword>
<sequence>MNYVSYIACTISGLILCAISFIGIYNIPASPIASLTILLEPSGFGPLFDANYFKGLMVIGFWLILFVWARAAAGAALAMVLFKMIVINGWVPLTITVALCLLLTFVVTISVTPGTTGQDQ</sequence>
<keyword evidence="1" id="KW-1133">Transmembrane helix</keyword>
<accession>A0A2T0W037</accession>
<evidence type="ECO:0000313" key="2">
    <source>
        <dbReference type="EMBL" id="PRY78134.1"/>
    </source>
</evidence>
<reference evidence="2 3" key="1">
    <citation type="submission" date="2018-03" db="EMBL/GenBank/DDBJ databases">
        <title>Genomic Encyclopedia of Archaeal and Bacterial Type Strains, Phase II (KMG-II): from individual species to whole genera.</title>
        <authorList>
            <person name="Goeker M."/>
        </authorList>
    </citation>
    <scope>NUCLEOTIDE SEQUENCE [LARGE SCALE GENOMIC DNA]</scope>
    <source>
        <strain evidence="2 3">DSM 101533</strain>
    </source>
</reference>
<name>A0A2T0W037_9RHOB</name>
<dbReference type="AlphaFoldDB" id="A0A2T0W037"/>
<proteinExistence type="predicted"/>
<feature type="transmembrane region" description="Helical" evidence="1">
    <location>
        <begin position="89"/>
        <end position="111"/>
    </location>
</feature>